<evidence type="ECO:0000259" key="14">
    <source>
        <dbReference type="Pfam" id="PF24935"/>
    </source>
</evidence>
<keyword evidence="8" id="KW-0539">Nucleus</keyword>
<dbReference type="Pfam" id="PF22967">
    <property type="entry name" value="Ig_NUP210_1st"/>
    <property type="match status" value="1"/>
</dbReference>
<evidence type="ECO:0000313" key="17">
    <source>
        <dbReference type="Proteomes" id="UP000007879"/>
    </source>
</evidence>
<dbReference type="PANTHER" id="PTHR23019">
    <property type="entry name" value="NUCLEAR PORE MEMBRANE GLYCOPROTEIN GP210-RELATED"/>
    <property type="match status" value="1"/>
</dbReference>
<feature type="domain" description="NUP210 Ig-like" evidence="11">
    <location>
        <begin position="252"/>
        <end position="346"/>
    </location>
</feature>
<comment type="similarity">
    <text evidence="2">Belongs to the NUP210 family.</text>
</comment>
<gene>
    <name evidence="16" type="primary">105312262</name>
</gene>
<dbReference type="Proteomes" id="UP000007879">
    <property type="component" value="Unassembled WGS sequence"/>
</dbReference>
<dbReference type="InterPro" id="IPR055097">
    <property type="entry name" value="Ig_NUP210_2nd"/>
</dbReference>
<feature type="chain" id="PRO_5012078414" description="BIG2 domain-containing protein" evidence="9">
    <location>
        <begin position="29"/>
        <end position="794"/>
    </location>
</feature>
<comment type="subcellular location">
    <subcellularLocation>
        <location evidence="1">Nucleus membrane</location>
        <topology evidence="1">Single-pass membrane protein</topology>
    </subcellularLocation>
</comment>
<feature type="domain" description="NUP210 Ig-like" evidence="12">
    <location>
        <begin position="31"/>
        <end position="124"/>
    </location>
</feature>
<dbReference type="Pfam" id="PF22969">
    <property type="entry name" value="Ig_NUP210_2nd"/>
    <property type="match status" value="1"/>
</dbReference>
<keyword evidence="17" id="KW-1185">Reference proteome</keyword>
<dbReference type="GO" id="GO:0005643">
    <property type="term" value="C:nuclear pore"/>
    <property type="evidence" value="ECO:0007669"/>
    <property type="project" value="TreeGrafter"/>
</dbReference>
<dbReference type="EnsemblMetazoa" id="XM_019994937.1">
    <property type="protein sequence ID" value="XP_019850496.1"/>
    <property type="gene ID" value="LOC105312262"/>
</dbReference>
<evidence type="ECO:0000256" key="3">
    <source>
        <dbReference type="ARBA" id="ARBA00022692"/>
    </source>
</evidence>
<dbReference type="InterPro" id="IPR055099">
    <property type="entry name" value="Ig_NUP210_7th"/>
</dbReference>
<dbReference type="EnsemblMetazoa" id="Aqu2.1.35521_001">
    <property type="protein sequence ID" value="Aqu2.1.35521_001"/>
    <property type="gene ID" value="Aqu2.1.35521"/>
</dbReference>
<proteinExistence type="inferred from homology"/>
<keyword evidence="3" id="KW-0812">Transmembrane</keyword>
<dbReference type="InterPro" id="IPR056897">
    <property type="entry name" value="Ig_NUP210_4th"/>
</dbReference>
<feature type="domain" description="NUP210 Ig-like" evidence="14">
    <location>
        <begin position="540"/>
        <end position="632"/>
    </location>
</feature>
<organism evidence="16">
    <name type="scientific">Amphimedon queenslandica</name>
    <name type="common">Sponge</name>
    <dbReference type="NCBI Taxonomy" id="400682"/>
    <lineage>
        <taxon>Eukaryota</taxon>
        <taxon>Metazoa</taxon>
        <taxon>Porifera</taxon>
        <taxon>Demospongiae</taxon>
        <taxon>Heteroscleromorpha</taxon>
        <taxon>Haplosclerida</taxon>
        <taxon>Niphatidae</taxon>
        <taxon>Amphimedon</taxon>
    </lineage>
</organism>
<dbReference type="PANTHER" id="PTHR23019:SF0">
    <property type="entry name" value="NUCLEAR PORE MEMBRANE GLYCOPROTEIN 210"/>
    <property type="match status" value="1"/>
</dbReference>
<evidence type="ECO:0000259" key="13">
    <source>
        <dbReference type="Pfam" id="PF22969"/>
    </source>
</evidence>
<keyword evidence="4 9" id="KW-0732">Signal</keyword>
<dbReference type="STRING" id="400682.A0A1X7V6B1"/>
<reference evidence="16" key="2">
    <citation type="submission" date="2017-05" db="UniProtKB">
        <authorList>
            <consortium name="EnsemblMetazoa"/>
        </authorList>
    </citation>
    <scope>IDENTIFICATION</scope>
</reference>
<dbReference type="SUPFAM" id="SSF49373">
    <property type="entry name" value="Invasin/intimin cell-adhesion fragments"/>
    <property type="match status" value="1"/>
</dbReference>
<feature type="signal peptide" evidence="9">
    <location>
        <begin position="1"/>
        <end position="28"/>
    </location>
</feature>
<evidence type="ECO:0000256" key="4">
    <source>
        <dbReference type="ARBA" id="ARBA00022729"/>
    </source>
</evidence>
<dbReference type="Gene3D" id="2.60.40.1080">
    <property type="match status" value="1"/>
</dbReference>
<dbReference type="Pfam" id="PF22963">
    <property type="entry name" value="Ig_NUP210_3rd"/>
    <property type="match status" value="1"/>
</dbReference>
<dbReference type="InParanoid" id="A0A1X7V6B1"/>
<dbReference type="AlphaFoldDB" id="A0A1X7V6B1"/>
<evidence type="ECO:0000256" key="7">
    <source>
        <dbReference type="ARBA" id="ARBA00023180"/>
    </source>
</evidence>
<keyword evidence="7" id="KW-0325">Glycoprotein</keyword>
<keyword evidence="5" id="KW-1133">Transmembrane helix</keyword>
<evidence type="ECO:0000256" key="6">
    <source>
        <dbReference type="ARBA" id="ARBA00023136"/>
    </source>
</evidence>
<dbReference type="OrthoDB" id="361283at2759"/>
<evidence type="ECO:0000259" key="12">
    <source>
        <dbReference type="Pfam" id="PF22967"/>
    </source>
</evidence>
<dbReference type="KEGG" id="aqu:105312262"/>
<dbReference type="InterPro" id="IPR008964">
    <property type="entry name" value="Invasin/intimin_cell_adhesion"/>
</dbReference>
<evidence type="ECO:0000256" key="8">
    <source>
        <dbReference type="ARBA" id="ARBA00023242"/>
    </source>
</evidence>
<name>A0A1X7V6B1_AMPQE</name>
<feature type="domain" description="NUP210 Ig-like" evidence="10">
    <location>
        <begin position="653"/>
        <end position="750"/>
    </location>
</feature>
<feature type="domain" description="NUP210 Ig-like" evidence="13">
    <location>
        <begin position="133"/>
        <end position="242"/>
    </location>
</feature>
<protein>
    <recommendedName>
        <fullName evidence="18">BIG2 domain-containing protein</fullName>
    </recommendedName>
</protein>
<evidence type="ECO:0000259" key="11">
    <source>
        <dbReference type="Pfam" id="PF22963"/>
    </source>
</evidence>
<feature type="domain" description="NUP210 fourth Ig-like" evidence="15">
    <location>
        <begin position="356"/>
        <end position="430"/>
    </location>
</feature>
<evidence type="ECO:0008006" key="18">
    <source>
        <dbReference type="Google" id="ProtNLM"/>
    </source>
</evidence>
<accession>A0A1X7V6B1</accession>
<dbReference type="InterPro" id="IPR045197">
    <property type="entry name" value="NUP210-like"/>
</dbReference>
<dbReference type="InterPro" id="IPR055098">
    <property type="entry name" value="Ig_NUP210_3rd"/>
</dbReference>
<dbReference type="InterPro" id="IPR055096">
    <property type="entry name" value="Ig_NUP210_1st"/>
</dbReference>
<evidence type="ECO:0000256" key="1">
    <source>
        <dbReference type="ARBA" id="ARBA00004590"/>
    </source>
</evidence>
<dbReference type="GO" id="GO:0031965">
    <property type="term" value="C:nuclear membrane"/>
    <property type="evidence" value="ECO:0007669"/>
    <property type="project" value="UniProtKB-SubCell"/>
</dbReference>
<dbReference type="eggNOG" id="KOG1833">
    <property type="taxonomic scope" value="Eukaryota"/>
</dbReference>
<dbReference type="Pfam" id="PF24991">
    <property type="entry name" value="Ig_NUP210_4th"/>
    <property type="match status" value="1"/>
</dbReference>
<evidence type="ECO:0000313" key="16">
    <source>
        <dbReference type="EnsemblMetazoa" id="Aqu2.1.35521_001"/>
    </source>
</evidence>
<evidence type="ECO:0000259" key="15">
    <source>
        <dbReference type="Pfam" id="PF24991"/>
    </source>
</evidence>
<keyword evidence="6" id="KW-0472">Membrane</keyword>
<evidence type="ECO:0000256" key="9">
    <source>
        <dbReference type="SAM" id="SignalP"/>
    </source>
</evidence>
<evidence type="ECO:0000256" key="5">
    <source>
        <dbReference type="ARBA" id="ARBA00022989"/>
    </source>
</evidence>
<dbReference type="InterPro" id="IPR056898">
    <property type="entry name" value="Ig_NUP210_6th"/>
</dbReference>
<dbReference type="Pfam" id="PF22962">
    <property type="entry name" value="Ig_NUP210_7th"/>
    <property type="match status" value="1"/>
</dbReference>
<dbReference type="Pfam" id="PF26182">
    <property type="entry name" value="Ig_NUP210_5th"/>
    <property type="match status" value="1"/>
</dbReference>
<sequence>MAGRNCTILPLLLLSLLLVLSFIDTGASKQYTLNVPRVLLPRVPPSGVKSNFTLKSDYGCFNWISTKPDVASVHPVYMVSKTGLKCSREAVLTPQSTDAVRLSTIIIATEEVTGLTLRCDVYVDTISRIEITTRTRELLLEEEPEKFEVRAFDDEGNMFSTVRGHVFQWTLLKDEDAESQQLVPESILSFVEFRDSSYSVDPIISSIEDEGQQGDEVLVSGINTGTAKVCVKLAEKIWKSVAVDVVKLLVIENLMLLPSADVYIMPYSYVDYRVERRKHGKVEVVSMPSEQYSLELLNSTVASLDRAASRVTGMVIGSTEIVLHDKNMLNIPHAAKPSADIHVVFPHHIDLDVLPGHQWVLQVGKQYVFIVNLKDTNNHKILITKNVLLVTEVSSDYFSIHYSTANGSYHSVTADEPGKTYLNASINQLKHPETDEVYPLPVPLFKKQLIEIFHPITVMPGVLLLLWDSKNEYQYKHQLKVIGGSGSYQWTSDNVDVVGVSNSGLITSFTIGQANVTASDTRNSDHYDTAKVYVVPPIEMSFISSRVEIEVGGSLYLPLQVLGRTLDDPPMTLPFYDCRFMGFQYSLADEAIFNISIDHNISLSSLPPDACTFIKATSIKPGHTKLTLTYTHGLLELQASVTIAAYPVLRSIDPEDFVLVTLGSSKTVVLEGGPSSWVLDPSKYFRKLVPEVPDAVSIRSIPSSSLTQHEYLVVCKKLGEQTLVFTVGNGPTSKNKIPADETIAIKYLCSLPTSVSVRPLSPEMTDCPLLREGNLDTQHVLLSNILPYPCIPTN</sequence>
<evidence type="ECO:0000259" key="10">
    <source>
        <dbReference type="Pfam" id="PF22962"/>
    </source>
</evidence>
<reference evidence="17" key="1">
    <citation type="journal article" date="2010" name="Nature">
        <title>The Amphimedon queenslandica genome and the evolution of animal complexity.</title>
        <authorList>
            <person name="Srivastava M."/>
            <person name="Simakov O."/>
            <person name="Chapman J."/>
            <person name="Fahey B."/>
            <person name="Gauthier M.E."/>
            <person name="Mitros T."/>
            <person name="Richards G.S."/>
            <person name="Conaco C."/>
            <person name="Dacre M."/>
            <person name="Hellsten U."/>
            <person name="Larroux C."/>
            <person name="Putnam N.H."/>
            <person name="Stanke M."/>
            <person name="Adamska M."/>
            <person name="Darling A."/>
            <person name="Degnan S.M."/>
            <person name="Oakley T.H."/>
            <person name="Plachetzki D.C."/>
            <person name="Zhai Y."/>
            <person name="Adamski M."/>
            <person name="Calcino A."/>
            <person name="Cummins S.F."/>
            <person name="Goodstein D.M."/>
            <person name="Harris C."/>
            <person name="Jackson D.J."/>
            <person name="Leys S.P."/>
            <person name="Shu S."/>
            <person name="Woodcroft B.J."/>
            <person name="Vervoort M."/>
            <person name="Kosik K.S."/>
            <person name="Manning G."/>
            <person name="Degnan B.M."/>
            <person name="Rokhsar D.S."/>
        </authorList>
    </citation>
    <scope>NUCLEOTIDE SEQUENCE [LARGE SCALE GENOMIC DNA]</scope>
</reference>
<dbReference type="Pfam" id="PF24935">
    <property type="entry name" value="Ig_NUP210_6th"/>
    <property type="match status" value="1"/>
</dbReference>
<evidence type="ECO:0000256" key="2">
    <source>
        <dbReference type="ARBA" id="ARBA00007313"/>
    </source>
</evidence>